<dbReference type="InterPro" id="IPR004607">
    <property type="entry name" value="GART"/>
</dbReference>
<dbReference type="Gene3D" id="3.40.50.170">
    <property type="entry name" value="Formyl transferase, N-terminal domain"/>
    <property type="match status" value="1"/>
</dbReference>
<dbReference type="InterPro" id="IPR036477">
    <property type="entry name" value="Formyl_transf_N_sf"/>
</dbReference>
<dbReference type="EMBL" id="KN822967">
    <property type="protein sequence ID" value="KIO30936.1"/>
    <property type="molecule type" value="Genomic_DNA"/>
</dbReference>
<feature type="domain" description="Formyl transferase N-terminal" evidence="10">
    <location>
        <begin position="2"/>
        <end position="123"/>
    </location>
</feature>
<evidence type="ECO:0000259" key="10">
    <source>
        <dbReference type="Pfam" id="PF00551"/>
    </source>
</evidence>
<name>A0A0C3QQU1_9AGAM</name>
<dbReference type="STRING" id="1051891.A0A0C3QQU1"/>
<dbReference type="HOGENOM" id="CLU_038395_0_1_1"/>
<dbReference type="Pfam" id="PF00551">
    <property type="entry name" value="Formyl_trans_N"/>
    <property type="match status" value="2"/>
</dbReference>
<evidence type="ECO:0000256" key="9">
    <source>
        <dbReference type="ARBA" id="ARBA00047664"/>
    </source>
</evidence>
<evidence type="ECO:0000256" key="1">
    <source>
        <dbReference type="ARBA" id="ARBA00005054"/>
    </source>
</evidence>
<comment type="similarity">
    <text evidence="6">Belongs to the GART family.</text>
</comment>
<proteinExistence type="inferred from homology"/>
<keyword evidence="12" id="KW-1185">Reference proteome</keyword>
<dbReference type="AlphaFoldDB" id="A0A0C3QQU1"/>
<dbReference type="PANTHER" id="PTHR43369:SF2">
    <property type="entry name" value="PHOSPHORIBOSYLGLYCINAMIDE FORMYLTRANSFERASE"/>
    <property type="match status" value="1"/>
</dbReference>
<dbReference type="GO" id="GO:0005737">
    <property type="term" value="C:cytoplasm"/>
    <property type="evidence" value="ECO:0007669"/>
    <property type="project" value="TreeGrafter"/>
</dbReference>
<dbReference type="GO" id="GO:0006189">
    <property type="term" value="P:'de novo' IMP biosynthetic process"/>
    <property type="evidence" value="ECO:0007669"/>
    <property type="project" value="InterPro"/>
</dbReference>
<dbReference type="FunFam" id="3.40.50.170:FF:000009">
    <property type="entry name" value="Phosphoribosylglycinamide formyltransferase (Eurofung)"/>
    <property type="match status" value="1"/>
</dbReference>
<evidence type="ECO:0000256" key="2">
    <source>
        <dbReference type="ARBA" id="ARBA00012254"/>
    </source>
</evidence>
<evidence type="ECO:0000256" key="5">
    <source>
        <dbReference type="ARBA" id="ARBA00022755"/>
    </source>
</evidence>
<accession>A0A0C3QQU1</accession>
<evidence type="ECO:0000313" key="12">
    <source>
        <dbReference type="Proteomes" id="UP000054248"/>
    </source>
</evidence>
<evidence type="ECO:0000313" key="11">
    <source>
        <dbReference type="EMBL" id="KIO30936.1"/>
    </source>
</evidence>
<reference evidence="11 12" key="1">
    <citation type="submission" date="2014-04" db="EMBL/GenBank/DDBJ databases">
        <authorList>
            <consortium name="DOE Joint Genome Institute"/>
            <person name="Kuo A."/>
            <person name="Girlanda M."/>
            <person name="Perotto S."/>
            <person name="Kohler A."/>
            <person name="Nagy L.G."/>
            <person name="Floudas D."/>
            <person name="Copeland A."/>
            <person name="Barry K.W."/>
            <person name="Cichocki N."/>
            <person name="Veneault-Fourrey C."/>
            <person name="LaButti K."/>
            <person name="Lindquist E.A."/>
            <person name="Lipzen A."/>
            <person name="Lundell T."/>
            <person name="Morin E."/>
            <person name="Murat C."/>
            <person name="Sun H."/>
            <person name="Tunlid A."/>
            <person name="Henrissat B."/>
            <person name="Grigoriev I.V."/>
            <person name="Hibbett D.S."/>
            <person name="Martin F."/>
            <person name="Nordberg H.P."/>
            <person name="Cantor M.N."/>
            <person name="Hua S.X."/>
        </authorList>
    </citation>
    <scope>NUCLEOTIDE SEQUENCE [LARGE SCALE GENOMIC DNA]</scope>
    <source>
        <strain evidence="11 12">MUT 4182</strain>
    </source>
</reference>
<keyword evidence="5" id="KW-0658">Purine biosynthesis</keyword>
<dbReference type="EC" id="2.1.2.2" evidence="2"/>
<dbReference type="GO" id="GO:0004644">
    <property type="term" value="F:phosphoribosylglycinamide formyltransferase activity"/>
    <property type="evidence" value="ECO:0007669"/>
    <property type="project" value="UniProtKB-EC"/>
</dbReference>
<dbReference type="HAMAP" id="MF_01930">
    <property type="entry name" value="PurN"/>
    <property type="match status" value="1"/>
</dbReference>
<dbReference type="CDD" id="cd08645">
    <property type="entry name" value="FMT_core_GART"/>
    <property type="match status" value="1"/>
</dbReference>
<dbReference type="InterPro" id="IPR002376">
    <property type="entry name" value="Formyl_transf_N"/>
</dbReference>
<protein>
    <recommendedName>
        <fullName evidence="3">Phosphoribosylglycinamide formyltransferase</fullName>
        <ecNumber evidence="2">2.1.2.2</ecNumber>
    </recommendedName>
    <alternativeName>
        <fullName evidence="8">5'-phosphoribosylglycinamide transformylase</fullName>
    </alternativeName>
    <alternativeName>
        <fullName evidence="7">GAR transformylase</fullName>
    </alternativeName>
</protein>
<dbReference type="SUPFAM" id="SSF53328">
    <property type="entry name" value="Formyltransferase"/>
    <property type="match status" value="2"/>
</dbReference>
<evidence type="ECO:0000256" key="8">
    <source>
        <dbReference type="ARBA" id="ARBA00041682"/>
    </source>
</evidence>
<reference evidence="12" key="2">
    <citation type="submission" date="2015-01" db="EMBL/GenBank/DDBJ databases">
        <title>Evolutionary Origins and Diversification of the Mycorrhizal Mutualists.</title>
        <authorList>
            <consortium name="DOE Joint Genome Institute"/>
            <consortium name="Mycorrhizal Genomics Consortium"/>
            <person name="Kohler A."/>
            <person name="Kuo A."/>
            <person name="Nagy L.G."/>
            <person name="Floudas D."/>
            <person name="Copeland A."/>
            <person name="Barry K.W."/>
            <person name="Cichocki N."/>
            <person name="Veneault-Fourrey C."/>
            <person name="LaButti K."/>
            <person name="Lindquist E.A."/>
            <person name="Lipzen A."/>
            <person name="Lundell T."/>
            <person name="Morin E."/>
            <person name="Murat C."/>
            <person name="Riley R."/>
            <person name="Ohm R."/>
            <person name="Sun H."/>
            <person name="Tunlid A."/>
            <person name="Henrissat B."/>
            <person name="Grigoriev I.V."/>
            <person name="Hibbett D.S."/>
            <person name="Martin F."/>
        </authorList>
    </citation>
    <scope>NUCLEOTIDE SEQUENCE [LARGE SCALE GENOMIC DNA]</scope>
    <source>
        <strain evidence="12">MUT 4182</strain>
    </source>
</reference>
<dbReference type="Proteomes" id="UP000054248">
    <property type="component" value="Unassembled WGS sequence"/>
</dbReference>
<evidence type="ECO:0000256" key="7">
    <source>
        <dbReference type="ARBA" id="ARBA00041324"/>
    </source>
</evidence>
<keyword evidence="4" id="KW-0808">Transferase</keyword>
<organism evidence="11 12">
    <name type="scientific">Tulasnella calospora MUT 4182</name>
    <dbReference type="NCBI Taxonomy" id="1051891"/>
    <lineage>
        <taxon>Eukaryota</taxon>
        <taxon>Fungi</taxon>
        <taxon>Dikarya</taxon>
        <taxon>Basidiomycota</taxon>
        <taxon>Agaricomycotina</taxon>
        <taxon>Agaricomycetes</taxon>
        <taxon>Cantharellales</taxon>
        <taxon>Tulasnellaceae</taxon>
        <taxon>Tulasnella</taxon>
    </lineage>
</organism>
<evidence type="ECO:0000256" key="3">
    <source>
        <dbReference type="ARBA" id="ARBA00022076"/>
    </source>
</evidence>
<evidence type="ECO:0000256" key="4">
    <source>
        <dbReference type="ARBA" id="ARBA00022679"/>
    </source>
</evidence>
<comment type="pathway">
    <text evidence="1">Purine metabolism; IMP biosynthesis via de novo pathway; N(2)-formyl-N(1)-(5-phospho-D-ribosyl)glycinamide from N(1)-(5-phospho-D-ribosyl)glycinamide (10-formyl THF route): step 1/1.</text>
</comment>
<evidence type="ECO:0000256" key="6">
    <source>
        <dbReference type="ARBA" id="ARBA00038440"/>
    </source>
</evidence>
<feature type="domain" description="Formyl transferase N-terminal" evidence="10">
    <location>
        <begin position="150"/>
        <end position="234"/>
    </location>
</feature>
<comment type="catalytic activity">
    <reaction evidence="9">
        <text>N(1)-(5-phospho-beta-D-ribosyl)glycinamide + (6R)-10-formyltetrahydrofolate = N(2)-formyl-N(1)-(5-phospho-beta-D-ribosyl)glycinamide + (6S)-5,6,7,8-tetrahydrofolate + H(+)</text>
        <dbReference type="Rhea" id="RHEA:15053"/>
        <dbReference type="ChEBI" id="CHEBI:15378"/>
        <dbReference type="ChEBI" id="CHEBI:57453"/>
        <dbReference type="ChEBI" id="CHEBI:143788"/>
        <dbReference type="ChEBI" id="CHEBI:147286"/>
        <dbReference type="ChEBI" id="CHEBI:195366"/>
        <dbReference type="EC" id="2.1.2.2"/>
    </reaction>
</comment>
<dbReference type="PANTHER" id="PTHR43369">
    <property type="entry name" value="PHOSPHORIBOSYLGLYCINAMIDE FORMYLTRANSFERASE"/>
    <property type="match status" value="1"/>
</dbReference>
<dbReference type="OrthoDB" id="5575075at2759"/>
<sequence>MKNIVVLISGSGSNLQALIDACASSDIPDARISLVISNRKAAFGLVRAQSATPPIPTDYLALAPFLKGPEIATDDGSTRPRTRADYDLQVARMVVQHGRPDLIVLAGWMHILSPEFLDVLEGKTAVPPPIQPAPETSASTTATPARISPKIPIINLHPALPGAFDGANAIQRAYDAFQAGEINKTGIMVHYVVQEVDRGEPIVVKEIEIKKGEELKELEARIHQVEHVAIVEATKKVLEGIS</sequence>
<gene>
    <name evidence="11" type="ORF">M407DRAFT_20060</name>
</gene>